<accession>A0A8J3AJW3</accession>
<dbReference type="SUPFAM" id="SSF54909">
    <property type="entry name" value="Dimeric alpha+beta barrel"/>
    <property type="match status" value="1"/>
</dbReference>
<dbReference type="Pfam" id="PF03795">
    <property type="entry name" value="YCII"/>
    <property type="match status" value="1"/>
</dbReference>
<evidence type="ECO:0000313" key="4">
    <source>
        <dbReference type="Proteomes" id="UP000626244"/>
    </source>
</evidence>
<comment type="similarity">
    <text evidence="1">Belongs to the YciI family.</text>
</comment>
<dbReference type="AlphaFoldDB" id="A0A8J3AJW3"/>
<evidence type="ECO:0000313" key="3">
    <source>
        <dbReference type="EMBL" id="GGI15190.1"/>
    </source>
</evidence>
<sequence>MENYIYVLKPTRSTFLHDSTEAERGIVSEHFLYLQNLNNEKTVLLAGRTEQAEFGIVILHTENREQAEEIMNNDPAVKLKVMTAELYPFMIALS</sequence>
<keyword evidence="4" id="KW-1185">Reference proteome</keyword>
<proteinExistence type="inferred from homology"/>
<gene>
    <name evidence="3" type="ORF">GCM10007380_26730</name>
</gene>
<comment type="caution">
    <text evidence="3">The sequence shown here is derived from an EMBL/GenBank/DDBJ whole genome shotgun (WGS) entry which is preliminary data.</text>
</comment>
<name>A0A8J3AJW3_9BACI</name>
<feature type="domain" description="YCII-related" evidence="2">
    <location>
        <begin position="18"/>
        <end position="81"/>
    </location>
</feature>
<dbReference type="InterPro" id="IPR011008">
    <property type="entry name" value="Dimeric_a/b-barrel"/>
</dbReference>
<dbReference type="OrthoDB" id="8589613at2"/>
<dbReference type="Proteomes" id="UP000626244">
    <property type="component" value="Unassembled WGS sequence"/>
</dbReference>
<evidence type="ECO:0000256" key="1">
    <source>
        <dbReference type="ARBA" id="ARBA00007689"/>
    </source>
</evidence>
<evidence type="ECO:0000259" key="2">
    <source>
        <dbReference type="Pfam" id="PF03795"/>
    </source>
</evidence>
<dbReference type="EMBL" id="BMHB01000001">
    <property type="protein sequence ID" value="GGI15190.1"/>
    <property type="molecule type" value="Genomic_DNA"/>
</dbReference>
<dbReference type="InterPro" id="IPR005545">
    <property type="entry name" value="YCII"/>
</dbReference>
<dbReference type="RefSeq" id="WP_087999871.1">
    <property type="nucleotide sequence ID" value="NZ_BMHB01000001.1"/>
</dbReference>
<protein>
    <recommendedName>
        <fullName evidence="2">YCII-related domain-containing protein</fullName>
    </recommendedName>
</protein>
<organism evidence="3 4">
    <name type="scientific">Gottfriedia solisilvae</name>
    <dbReference type="NCBI Taxonomy" id="1516104"/>
    <lineage>
        <taxon>Bacteria</taxon>
        <taxon>Bacillati</taxon>
        <taxon>Bacillota</taxon>
        <taxon>Bacilli</taxon>
        <taxon>Bacillales</taxon>
        <taxon>Bacillaceae</taxon>
        <taxon>Gottfriedia</taxon>
    </lineage>
</organism>
<reference evidence="4" key="1">
    <citation type="journal article" date="2019" name="Int. J. Syst. Evol. Microbiol.">
        <title>The Global Catalogue of Microorganisms (GCM) 10K type strain sequencing project: providing services to taxonomists for standard genome sequencing and annotation.</title>
        <authorList>
            <consortium name="The Broad Institute Genomics Platform"/>
            <consortium name="The Broad Institute Genome Sequencing Center for Infectious Disease"/>
            <person name="Wu L."/>
            <person name="Ma J."/>
        </authorList>
    </citation>
    <scope>NUCLEOTIDE SEQUENCE [LARGE SCALE GENOMIC DNA]</scope>
    <source>
        <strain evidence="4">CGMCC 1.14993</strain>
    </source>
</reference>
<dbReference type="Gene3D" id="3.30.70.1060">
    <property type="entry name" value="Dimeric alpha+beta barrel"/>
    <property type="match status" value="1"/>
</dbReference>